<dbReference type="KEGG" id="jar:G7057_08355"/>
<dbReference type="GO" id="GO:0016740">
    <property type="term" value="F:transferase activity"/>
    <property type="evidence" value="ECO:0007669"/>
    <property type="project" value="UniProtKB-KW"/>
</dbReference>
<keyword evidence="3" id="KW-1185">Reference proteome</keyword>
<gene>
    <name evidence="2" type="ORF">G7057_08355</name>
</gene>
<dbReference type="PANTHER" id="PTHR12526">
    <property type="entry name" value="GLYCOSYLTRANSFERASE"/>
    <property type="match status" value="1"/>
</dbReference>
<feature type="domain" description="Glycosyltransferase subfamily 4-like N-terminal" evidence="1">
    <location>
        <begin position="76"/>
        <end position="197"/>
    </location>
</feature>
<proteinExistence type="predicted"/>
<dbReference type="CDD" id="cd03794">
    <property type="entry name" value="GT4_WbuB-like"/>
    <property type="match status" value="1"/>
</dbReference>
<protein>
    <submittedName>
        <fullName evidence="2">Glycosyltransferase family 4 protein</fullName>
    </submittedName>
</protein>
<dbReference type="InterPro" id="IPR028098">
    <property type="entry name" value="Glyco_trans_4-like_N"/>
</dbReference>
<organism evidence="2 3">
    <name type="scientific">Jeotgalibaca arthritidis</name>
    <dbReference type="NCBI Taxonomy" id="1868794"/>
    <lineage>
        <taxon>Bacteria</taxon>
        <taxon>Bacillati</taxon>
        <taxon>Bacillota</taxon>
        <taxon>Bacilli</taxon>
        <taxon>Lactobacillales</taxon>
        <taxon>Carnobacteriaceae</taxon>
        <taxon>Jeotgalibaca</taxon>
    </lineage>
</organism>
<dbReference type="Pfam" id="PF13439">
    <property type="entry name" value="Glyco_transf_4"/>
    <property type="match status" value="1"/>
</dbReference>
<dbReference type="EMBL" id="CP049740">
    <property type="protein sequence ID" value="QII82443.1"/>
    <property type="molecule type" value="Genomic_DNA"/>
</dbReference>
<keyword evidence="2" id="KW-0808">Transferase</keyword>
<dbReference type="RefSeq" id="WP_166162715.1">
    <property type="nucleotide sequence ID" value="NZ_CP049740.1"/>
</dbReference>
<evidence type="ECO:0000313" key="3">
    <source>
        <dbReference type="Proteomes" id="UP000501451"/>
    </source>
</evidence>
<accession>A0A6G7KB04</accession>
<dbReference type="SUPFAM" id="SSF53756">
    <property type="entry name" value="UDP-Glycosyltransferase/glycogen phosphorylase"/>
    <property type="match status" value="1"/>
</dbReference>
<dbReference type="Proteomes" id="UP000501451">
    <property type="component" value="Chromosome"/>
</dbReference>
<dbReference type="AlphaFoldDB" id="A0A6G7KB04"/>
<reference evidence="2 3" key="1">
    <citation type="journal article" date="2017" name="Int. J. Syst. Evol. Microbiol.">
        <title>Jeotgalibaca porci sp. nov. and Jeotgalibaca arthritidis sp. nov., isolated from pigs, and emended description of the genus Jeotgalibaca.</title>
        <authorList>
            <person name="Zamora L."/>
            <person name="Perez-Sancho M."/>
            <person name="Dominguez L."/>
            <person name="Fernandez-Garayzabal J.F."/>
            <person name="Vela A.I."/>
        </authorList>
    </citation>
    <scope>NUCLEOTIDE SEQUENCE [LARGE SCALE GENOMIC DNA]</scope>
    <source>
        <strain evidence="2 3">CECT 9157</strain>
    </source>
</reference>
<name>A0A6G7KB04_9LACT</name>
<evidence type="ECO:0000259" key="1">
    <source>
        <dbReference type="Pfam" id="PF13439"/>
    </source>
</evidence>
<dbReference type="PANTHER" id="PTHR12526:SF630">
    <property type="entry name" value="GLYCOSYLTRANSFERASE"/>
    <property type="match status" value="1"/>
</dbReference>
<dbReference type="Pfam" id="PF13692">
    <property type="entry name" value="Glyco_trans_1_4"/>
    <property type="match status" value="1"/>
</dbReference>
<dbReference type="Gene3D" id="3.40.50.2000">
    <property type="entry name" value="Glycogen Phosphorylase B"/>
    <property type="match status" value="2"/>
</dbReference>
<evidence type="ECO:0000313" key="2">
    <source>
        <dbReference type="EMBL" id="QII82443.1"/>
    </source>
</evidence>
<sequence length="407" mass="46402">MKKDVLFMCQFFYPEYISSAVLPSETAFDLAKSGFEVGALCGYPHEYGLGADPTTQEIVDGVFIERIQYRDFDKSKFYGRLLNYFSFTGKMLLNIKKIKNYKTVIVYSNPPVLPLVAALANILYKTKIIFVSYDIYPEIAIETKVISETSIISRMMTFINNRVFKRLSRVIALSTEMKDYIEKNRSIPSYKIEVIPNWDNERTLKEKENVDNSLFNHLLDEKKTIISYFGNMGTAQDMETILSAIRRLKGNNDIHFLLAGHGNKMELLKEKVNSEKLKNVTIYEFLHGEDFADALAITDGFIVSLVEGLTGLCVPSKTYSYLAAGKPVLTIMDSICDITEDLLQYQAGFSIKNGESEKMAEIILKLTDDKLVSDMGANSKKLFLEKYTRQINTEKYARVLKEVLEEI</sequence>